<organism evidence="1 2">
    <name type="scientific">Solea senegalensis</name>
    <name type="common">Senegalese sole</name>
    <dbReference type="NCBI Taxonomy" id="28829"/>
    <lineage>
        <taxon>Eukaryota</taxon>
        <taxon>Metazoa</taxon>
        <taxon>Chordata</taxon>
        <taxon>Craniata</taxon>
        <taxon>Vertebrata</taxon>
        <taxon>Euteleostomi</taxon>
        <taxon>Actinopterygii</taxon>
        <taxon>Neopterygii</taxon>
        <taxon>Teleostei</taxon>
        <taxon>Neoteleostei</taxon>
        <taxon>Acanthomorphata</taxon>
        <taxon>Carangaria</taxon>
        <taxon>Pleuronectiformes</taxon>
        <taxon>Pleuronectoidei</taxon>
        <taxon>Soleidae</taxon>
        <taxon>Solea</taxon>
    </lineage>
</organism>
<gene>
    <name evidence="1" type="ORF">JOB18_003830</name>
</gene>
<evidence type="ECO:0000313" key="2">
    <source>
        <dbReference type="Proteomes" id="UP000693946"/>
    </source>
</evidence>
<comment type="caution">
    <text evidence="1">The sequence shown here is derived from an EMBL/GenBank/DDBJ whole genome shotgun (WGS) entry which is preliminary data.</text>
</comment>
<name>A0AAV6QVG1_SOLSE</name>
<dbReference type="EMBL" id="JAGKHQ010000015">
    <property type="protein sequence ID" value="KAG7495692.1"/>
    <property type="molecule type" value="Genomic_DNA"/>
</dbReference>
<dbReference type="Proteomes" id="UP000693946">
    <property type="component" value="Linkage Group LG3"/>
</dbReference>
<proteinExistence type="predicted"/>
<sequence length="108" mass="12400">MPDTLLPDSMKDLDDDGLLFYKAAFHRLYRRQRGFDSKVANHRRSSANYRLTSFNLPGGVCWADSFTNTAEMKPEDFSCCHVLCFPLSLLETFSAAHRRDETQTMDSL</sequence>
<protein>
    <submittedName>
        <fullName evidence="1">Uncharacterized protein</fullName>
    </submittedName>
</protein>
<dbReference type="AlphaFoldDB" id="A0AAV6QVG1"/>
<keyword evidence="2" id="KW-1185">Reference proteome</keyword>
<evidence type="ECO:0000313" key="1">
    <source>
        <dbReference type="EMBL" id="KAG7495692.1"/>
    </source>
</evidence>
<reference evidence="1 2" key="1">
    <citation type="journal article" date="2021" name="Sci. Rep.">
        <title>Chromosome anchoring in Senegalese sole (Solea senegalensis) reveals sex-associated markers and genome rearrangements in flatfish.</title>
        <authorList>
            <person name="Guerrero-Cozar I."/>
            <person name="Gomez-Garrido J."/>
            <person name="Berbel C."/>
            <person name="Martinez-Blanch J.F."/>
            <person name="Alioto T."/>
            <person name="Claros M.G."/>
            <person name="Gagnaire P.A."/>
            <person name="Manchado M."/>
        </authorList>
    </citation>
    <scope>NUCLEOTIDE SEQUENCE [LARGE SCALE GENOMIC DNA]</scope>
    <source>
        <strain evidence="1">Sse05_10M</strain>
    </source>
</reference>
<accession>A0AAV6QVG1</accession>